<dbReference type="Proteomes" id="UP000035722">
    <property type="component" value="Unassembled WGS sequence"/>
</dbReference>
<dbReference type="AlphaFoldDB" id="A0A024H864"/>
<dbReference type="STRING" id="861266.ARTSIC4J27_4190"/>
<organism evidence="1 2">
    <name type="scientific">Pseudarthrobacter siccitolerans</name>
    <dbReference type="NCBI Taxonomy" id="861266"/>
    <lineage>
        <taxon>Bacteria</taxon>
        <taxon>Bacillati</taxon>
        <taxon>Actinomycetota</taxon>
        <taxon>Actinomycetes</taxon>
        <taxon>Micrococcales</taxon>
        <taxon>Micrococcaceae</taxon>
        <taxon>Pseudarthrobacter</taxon>
    </lineage>
</organism>
<dbReference type="Pfam" id="PF23709">
    <property type="entry name" value="MftA"/>
    <property type="match status" value="1"/>
</dbReference>
<sequence length="37" mass="4092">MEYVNPNLESVSTIEEADLVIEDLVEDVSIDGMCGVY</sequence>
<dbReference type="RefSeq" id="WP_083435567.1">
    <property type="nucleotide sequence ID" value="NZ_CAQI01000059.1"/>
</dbReference>
<name>A0A024H864_9MICC</name>
<dbReference type="InterPro" id="IPR023988">
    <property type="entry name" value="MftA"/>
</dbReference>
<protein>
    <recommendedName>
        <fullName evidence="3">Mycofactocin</fullName>
    </recommendedName>
</protein>
<keyword evidence="2" id="KW-1185">Reference proteome</keyword>
<comment type="caution">
    <text evidence="1">The sequence shown here is derived from an EMBL/GenBank/DDBJ whole genome shotgun (WGS) entry which is preliminary data.</text>
</comment>
<evidence type="ECO:0000313" key="2">
    <source>
        <dbReference type="Proteomes" id="UP000035722"/>
    </source>
</evidence>
<dbReference type="EMBL" id="CAQI01000059">
    <property type="protein sequence ID" value="CCQ48188.1"/>
    <property type="molecule type" value="Genomic_DNA"/>
</dbReference>
<evidence type="ECO:0000313" key="1">
    <source>
        <dbReference type="EMBL" id="CCQ48188.1"/>
    </source>
</evidence>
<dbReference type="NCBIfam" id="TIGR03969">
    <property type="entry name" value="mycofactocin"/>
    <property type="match status" value="1"/>
</dbReference>
<gene>
    <name evidence="1" type="ORF">ARTSIC4J27_4190</name>
</gene>
<evidence type="ECO:0008006" key="3">
    <source>
        <dbReference type="Google" id="ProtNLM"/>
    </source>
</evidence>
<proteinExistence type="predicted"/>
<reference evidence="2" key="1">
    <citation type="journal article" date="2014" name="Genome Announc.">
        <title>Genome Sequence of Arthrobacter siccitolerans 4J27, a Xeroprotectant-Producing Desiccation-Tolerant Microorganism.</title>
        <authorList>
            <person name="Manzanera M."/>
            <person name="Santa-Cruz-Calvo L."/>
            <person name="Vilchez J.I."/>
            <person name="Garcia-Fontana C."/>
            <person name="Silva-Castro G.A."/>
            <person name="Calvo C."/>
            <person name="Gonzalez-Lopez J."/>
        </authorList>
    </citation>
    <scope>NUCLEOTIDE SEQUENCE [LARGE SCALE GENOMIC DNA]</scope>
    <source>
        <strain evidence="2">4J27</strain>
    </source>
</reference>
<accession>A0A024H864</accession>